<dbReference type="RefSeq" id="WP_091363042.1">
    <property type="nucleotide sequence ID" value="NZ_FMXA01000004.1"/>
</dbReference>
<dbReference type="GO" id="GO:0000287">
    <property type="term" value="F:magnesium ion binding"/>
    <property type="evidence" value="ECO:0007669"/>
    <property type="project" value="TreeGrafter"/>
</dbReference>
<keyword evidence="2" id="KW-1185">Reference proteome</keyword>
<dbReference type="SUPFAM" id="SSF56784">
    <property type="entry name" value="HAD-like"/>
    <property type="match status" value="1"/>
</dbReference>
<dbReference type="NCBIfam" id="TIGR01484">
    <property type="entry name" value="HAD-SF-IIB"/>
    <property type="match status" value="1"/>
</dbReference>
<dbReference type="InterPro" id="IPR036412">
    <property type="entry name" value="HAD-like_sf"/>
</dbReference>
<dbReference type="CDD" id="cd07516">
    <property type="entry name" value="HAD_Pase"/>
    <property type="match status" value="1"/>
</dbReference>
<dbReference type="PANTHER" id="PTHR10000">
    <property type="entry name" value="PHOSPHOSERINE PHOSPHATASE"/>
    <property type="match status" value="1"/>
</dbReference>
<dbReference type="InterPro" id="IPR023214">
    <property type="entry name" value="HAD_sf"/>
</dbReference>
<dbReference type="InterPro" id="IPR006379">
    <property type="entry name" value="HAD-SF_hydro_IIB"/>
</dbReference>
<reference evidence="1 2" key="1">
    <citation type="submission" date="2016-10" db="EMBL/GenBank/DDBJ databases">
        <authorList>
            <person name="de Groot N.N."/>
        </authorList>
    </citation>
    <scope>NUCLEOTIDE SEQUENCE [LARGE SCALE GENOMIC DNA]</scope>
    <source>
        <strain evidence="1 2">DSM 15230</strain>
    </source>
</reference>
<protein>
    <recommendedName>
        <fullName evidence="3">Cof subfamily of IIB subfamily of haloacid dehalogenase superfamily/HAD-superfamily hydrolase, subfamily IIB</fullName>
    </recommendedName>
</protein>
<name>A0A1G5V1X3_9FIRM</name>
<dbReference type="GeneID" id="87755313"/>
<dbReference type="OrthoDB" id="9781413at2"/>
<proteinExistence type="predicted"/>
<dbReference type="STRING" id="209880.SAMN02910343_00265"/>
<dbReference type="Gene3D" id="3.30.1240.10">
    <property type="match status" value="1"/>
</dbReference>
<dbReference type="Proteomes" id="UP000199689">
    <property type="component" value="Unassembled WGS sequence"/>
</dbReference>
<dbReference type="Gene3D" id="3.40.50.1000">
    <property type="entry name" value="HAD superfamily/HAD-like"/>
    <property type="match status" value="1"/>
</dbReference>
<organism evidence="1 2">
    <name type="scientific">Allisonella histaminiformans</name>
    <dbReference type="NCBI Taxonomy" id="209880"/>
    <lineage>
        <taxon>Bacteria</taxon>
        <taxon>Bacillati</taxon>
        <taxon>Bacillota</taxon>
        <taxon>Negativicutes</taxon>
        <taxon>Veillonellales</taxon>
        <taxon>Veillonellaceae</taxon>
        <taxon>Allisonella</taxon>
    </lineage>
</organism>
<evidence type="ECO:0008006" key="3">
    <source>
        <dbReference type="Google" id="ProtNLM"/>
    </source>
</evidence>
<gene>
    <name evidence="1" type="ORF">SAMN02910343_00265</name>
</gene>
<accession>A0A1G5V1X3</accession>
<dbReference type="InterPro" id="IPR000150">
    <property type="entry name" value="Cof"/>
</dbReference>
<evidence type="ECO:0000313" key="1">
    <source>
        <dbReference type="EMBL" id="SDA39376.1"/>
    </source>
</evidence>
<evidence type="ECO:0000313" key="2">
    <source>
        <dbReference type="Proteomes" id="UP000199689"/>
    </source>
</evidence>
<dbReference type="SFLD" id="SFLDS00003">
    <property type="entry name" value="Haloacid_Dehalogenase"/>
    <property type="match status" value="1"/>
</dbReference>
<dbReference type="SFLD" id="SFLDG01140">
    <property type="entry name" value="C2.B:_Phosphomannomutase_and_P"/>
    <property type="match status" value="1"/>
</dbReference>
<sequence length="269" mass="30205">MQADIKLVAIDLDDTLLRDDISISDYTKEVLQKIKAQGVRIVIATGRMFKAARPWGMVLNLGDVPMVVYTGSMTARCESGTILNEHLMNLNTARQILQTGREHGWYMQSYIDDELYVPYRDDRTDSYEKNCGVTAHVLGDAFWVPEKAPLKVLVYENDPAVMEEVSRVMIEKYGDKAGYVRSSRYFFELNSKQASKGEALTELCAQWDIPLQNIAVFGNAQNDVSMLKLTPWSFAVANAAESARQAARFITASNNQDGVAKALEKYILK</sequence>
<dbReference type="EMBL" id="FMXA01000004">
    <property type="protein sequence ID" value="SDA39376.1"/>
    <property type="molecule type" value="Genomic_DNA"/>
</dbReference>
<dbReference type="GO" id="GO:0016791">
    <property type="term" value="F:phosphatase activity"/>
    <property type="evidence" value="ECO:0007669"/>
    <property type="project" value="TreeGrafter"/>
</dbReference>
<dbReference type="Pfam" id="PF08282">
    <property type="entry name" value="Hydrolase_3"/>
    <property type="match status" value="1"/>
</dbReference>
<dbReference type="GO" id="GO:0005829">
    <property type="term" value="C:cytosol"/>
    <property type="evidence" value="ECO:0007669"/>
    <property type="project" value="TreeGrafter"/>
</dbReference>
<dbReference type="AlphaFoldDB" id="A0A1G5V1X3"/>
<dbReference type="PANTHER" id="PTHR10000:SF8">
    <property type="entry name" value="HAD SUPERFAMILY HYDROLASE-LIKE, TYPE 3"/>
    <property type="match status" value="1"/>
</dbReference>
<dbReference type="NCBIfam" id="TIGR00099">
    <property type="entry name" value="Cof-subfamily"/>
    <property type="match status" value="1"/>
</dbReference>